<sequence>MPFPRPPASAQPRKITLAVSSEMLAHFSFPYSPTNKPVEGSGGRREEGDGNSGQECVLFSGSNRWGGNSGRSSRSGVKKRDENGDEDDVDDDDFSLASACSGHTKGSKGKIKSKSKSKSRGKESKKKSSGGGDDEGYSVKLLYSTLVSLLSSNREKLKNIFNTLSYSRKCSLIDLNLSIISDYEKQGDEELGGGGRDGMEGLMEGFKLLGVLIGCLRLGRMKGDEKVMKRARKGLEALRESSYSSAFRGEIVKLMFDSRLMLQRRSERDVEAERKKVFEERFSSGSLYIADELKSGKGEGDEEEVRGLSYWLGVESKTSSSGEGQLVCVEDDWRRFPEFREDYYFRR</sequence>
<keyword evidence="3" id="KW-1185">Reference proteome</keyword>
<name>A0A9W7B405_9STRA</name>
<comment type="caution">
    <text evidence="2">The sequence shown here is derived from an EMBL/GenBank/DDBJ whole genome shotgun (WGS) entry which is preliminary data.</text>
</comment>
<feature type="compositionally biased region" description="Basic residues" evidence="1">
    <location>
        <begin position="105"/>
        <end position="128"/>
    </location>
</feature>
<feature type="compositionally biased region" description="Acidic residues" evidence="1">
    <location>
        <begin position="83"/>
        <end position="94"/>
    </location>
</feature>
<feature type="region of interest" description="Disordered" evidence="1">
    <location>
        <begin position="28"/>
        <end position="133"/>
    </location>
</feature>
<dbReference type="EMBL" id="BRXX01000030">
    <property type="protein sequence ID" value="GMH83841.1"/>
    <property type="molecule type" value="Genomic_DNA"/>
</dbReference>
<gene>
    <name evidence="2" type="ORF">TrVE_jg3534</name>
</gene>
<organism evidence="2 3">
    <name type="scientific">Triparma verrucosa</name>
    <dbReference type="NCBI Taxonomy" id="1606542"/>
    <lineage>
        <taxon>Eukaryota</taxon>
        <taxon>Sar</taxon>
        <taxon>Stramenopiles</taxon>
        <taxon>Ochrophyta</taxon>
        <taxon>Bolidophyceae</taxon>
        <taxon>Parmales</taxon>
        <taxon>Triparmaceae</taxon>
        <taxon>Triparma</taxon>
    </lineage>
</organism>
<feature type="compositionally biased region" description="Low complexity" evidence="1">
    <location>
        <begin position="60"/>
        <end position="75"/>
    </location>
</feature>
<reference evidence="3" key="1">
    <citation type="journal article" date="2023" name="Commun. Biol.">
        <title>Genome analysis of Parmales, the sister group of diatoms, reveals the evolutionary specialization of diatoms from phago-mixotrophs to photoautotrophs.</title>
        <authorList>
            <person name="Ban H."/>
            <person name="Sato S."/>
            <person name="Yoshikawa S."/>
            <person name="Yamada K."/>
            <person name="Nakamura Y."/>
            <person name="Ichinomiya M."/>
            <person name="Sato N."/>
            <person name="Blanc-Mathieu R."/>
            <person name="Endo H."/>
            <person name="Kuwata A."/>
            <person name="Ogata H."/>
        </authorList>
    </citation>
    <scope>NUCLEOTIDE SEQUENCE [LARGE SCALE GENOMIC DNA]</scope>
    <source>
        <strain evidence="3">NIES 3699</strain>
    </source>
</reference>
<evidence type="ECO:0000256" key="1">
    <source>
        <dbReference type="SAM" id="MobiDB-lite"/>
    </source>
</evidence>
<proteinExistence type="predicted"/>
<dbReference type="AlphaFoldDB" id="A0A9W7B405"/>
<dbReference type="Proteomes" id="UP001165160">
    <property type="component" value="Unassembled WGS sequence"/>
</dbReference>
<protein>
    <submittedName>
        <fullName evidence="2">Uncharacterized protein</fullName>
    </submittedName>
</protein>
<accession>A0A9W7B405</accession>
<evidence type="ECO:0000313" key="3">
    <source>
        <dbReference type="Proteomes" id="UP001165160"/>
    </source>
</evidence>
<evidence type="ECO:0000313" key="2">
    <source>
        <dbReference type="EMBL" id="GMH83841.1"/>
    </source>
</evidence>